<dbReference type="Proteomes" id="UP001596112">
    <property type="component" value="Unassembled WGS sequence"/>
</dbReference>
<feature type="domain" description="Helicase-associated" evidence="2">
    <location>
        <begin position="15"/>
        <end position="68"/>
    </location>
</feature>
<dbReference type="InterPro" id="IPR005114">
    <property type="entry name" value="Helicase_assoc"/>
</dbReference>
<feature type="region of interest" description="Disordered" evidence="1">
    <location>
        <begin position="213"/>
        <end position="258"/>
    </location>
</feature>
<dbReference type="SUPFAM" id="SSF52540">
    <property type="entry name" value="P-loop containing nucleoside triphosphate hydrolases"/>
    <property type="match status" value="1"/>
</dbReference>
<evidence type="ECO:0000256" key="1">
    <source>
        <dbReference type="SAM" id="MobiDB-lite"/>
    </source>
</evidence>
<protein>
    <submittedName>
        <fullName evidence="3">Helicase associated domain protein</fullName>
    </submittedName>
</protein>
<organism evidence="3 4">
    <name type="scientific">Streptomyces heilongjiangensis</name>
    <dbReference type="NCBI Taxonomy" id="945052"/>
    <lineage>
        <taxon>Bacteria</taxon>
        <taxon>Bacillati</taxon>
        <taxon>Actinomycetota</taxon>
        <taxon>Actinomycetes</taxon>
        <taxon>Kitasatosporales</taxon>
        <taxon>Streptomycetaceae</taxon>
        <taxon>Streptomyces</taxon>
    </lineage>
</organism>
<reference evidence="4" key="1">
    <citation type="journal article" date="2019" name="Int. J. Syst. Evol. Microbiol.">
        <title>The Global Catalogue of Microorganisms (GCM) 10K type strain sequencing project: providing services to taxonomists for standard genome sequencing and annotation.</title>
        <authorList>
            <consortium name="The Broad Institute Genomics Platform"/>
            <consortium name="The Broad Institute Genome Sequencing Center for Infectious Disease"/>
            <person name="Wu L."/>
            <person name="Ma J."/>
        </authorList>
    </citation>
    <scope>NUCLEOTIDE SEQUENCE [LARGE SCALE GENOMIC DNA]</scope>
    <source>
        <strain evidence="4">JCM 9918</strain>
    </source>
</reference>
<name>A0ABW1BJM1_9ACTN</name>
<dbReference type="Pfam" id="PF03457">
    <property type="entry name" value="HA"/>
    <property type="match status" value="2"/>
</dbReference>
<feature type="region of interest" description="Disordered" evidence="1">
    <location>
        <begin position="616"/>
        <end position="656"/>
    </location>
</feature>
<feature type="domain" description="Helicase-associated" evidence="2">
    <location>
        <begin position="153"/>
        <end position="211"/>
    </location>
</feature>
<gene>
    <name evidence="3" type="ORF">ACFQGO_36370</name>
</gene>
<feature type="compositionally biased region" description="Polar residues" evidence="1">
    <location>
        <begin position="226"/>
        <end position="236"/>
    </location>
</feature>
<accession>A0ABW1BJM1</accession>
<dbReference type="Gene3D" id="3.40.50.300">
    <property type="entry name" value="P-loop containing nucleotide triphosphate hydrolases"/>
    <property type="match status" value="1"/>
</dbReference>
<keyword evidence="4" id="KW-1185">Reference proteome</keyword>
<dbReference type="RefSeq" id="WP_272172797.1">
    <property type="nucleotide sequence ID" value="NZ_JAQOSL010000066.1"/>
</dbReference>
<proteinExistence type="predicted"/>
<dbReference type="InterPro" id="IPR027417">
    <property type="entry name" value="P-loop_NTPase"/>
</dbReference>
<evidence type="ECO:0000313" key="4">
    <source>
        <dbReference type="Proteomes" id="UP001596112"/>
    </source>
</evidence>
<evidence type="ECO:0000313" key="3">
    <source>
        <dbReference type="EMBL" id="MFC5812924.1"/>
    </source>
</evidence>
<evidence type="ECO:0000259" key="2">
    <source>
        <dbReference type="Pfam" id="PF03457"/>
    </source>
</evidence>
<dbReference type="EMBL" id="JBHSNZ010000046">
    <property type="protein sequence ID" value="MFC5812924.1"/>
    <property type="molecule type" value="Genomic_DNA"/>
</dbReference>
<dbReference type="Gene3D" id="6.10.140.530">
    <property type="match status" value="1"/>
</dbReference>
<comment type="caution">
    <text evidence="3">The sequence shown here is derived from an EMBL/GenBank/DDBJ whole genome shotgun (WGS) entry which is preliminary data.</text>
</comment>
<sequence>MPWEHPKNSTETFLDIAQAYAREHGHLLPEPTQTYRGRPLGAWLAEQRRQAADGALPGPYQRALKDIDRWWNPAWPEEWQRMCARAHGTALAIPAGPLSADADALTRWLDEQFDSFPALAKGRQAQLAALPLQHDPLALALRRPLGSRAATHARGLRAARRFYRTHQHLRVPADYLDDHTNPRFPLGKWIDDLRVLALEGLLSREETDSVEALATEWAPRPRRKSTPATLPGTSTDTTDEHPPVQRPQPTPGFADSHEHGQDFWVAGREPSPPMLPDVILNGGRRMLLSMPAGGGKTMTVATAVHEAASRACLVLGPDRTYLHHVVKTWRMVSRGPLAGINIQPTNSGKAGDKLTTAGQLADWMAQQPPGALVVARFSDAGLIAESHRDHHLPPWEHLVVEEAHRTVEGITSSDHPYAVIHYDDGILAYKRVYLTATPRIPSELPGPGGSRTEIAWAVDMPAQPIFGTHHPSVDRAELVDKGLLSPYRLMRIQVPELPRFPVWRAQALGTAHLIEQHRLRRVVAVLRDRKQAEAFACQLAVHMLEAEILIPRQRAVRYPHNQPVIRCQRATDPTPPDLDALVLPFSAYTTLELADALSPLLGQNPERAAQTAIIVPEPFDPGDDAPPTAPPPPSCAASQRPYGHTTPPAVDAPGND</sequence>